<dbReference type="FunFam" id="2.170.150.20:FF:000001">
    <property type="entry name" value="Peptide methionine sulfoxide reductase MsrB"/>
    <property type="match status" value="1"/>
</dbReference>
<name>A0A483CSI9_9EURY</name>
<evidence type="ECO:0000256" key="4">
    <source>
        <dbReference type="ARBA" id="ARBA00023002"/>
    </source>
</evidence>
<comment type="cofactor">
    <cofactor evidence="6">
        <name>Zn(2+)</name>
        <dbReference type="ChEBI" id="CHEBI:29105"/>
    </cofactor>
    <text evidence="6">Binds 1 zinc ion per subunit. The zinc ion is important for the structural integrity of the protein.</text>
</comment>
<dbReference type="AlphaFoldDB" id="A0A483CSI9"/>
<dbReference type="InterPro" id="IPR011057">
    <property type="entry name" value="Mss4-like_sf"/>
</dbReference>
<comment type="similarity">
    <text evidence="1 6">Belongs to the MsrB Met sulfoxide reductase family.</text>
</comment>
<feature type="binding site" evidence="6">
    <location>
        <position position="116"/>
    </location>
    <ligand>
        <name>Zn(2+)</name>
        <dbReference type="ChEBI" id="CHEBI:29105"/>
    </ligand>
</feature>
<dbReference type="EMBL" id="PGCL01000007">
    <property type="protein sequence ID" value="TAJ43414.1"/>
    <property type="molecule type" value="Genomic_DNA"/>
</dbReference>
<dbReference type="GO" id="GO:0030091">
    <property type="term" value="P:protein repair"/>
    <property type="evidence" value="ECO:0007669"/>
    <property type="project" value="InterPro"/>
</dbReference>
<feature type="binding site" evidence="6">
    <location>
        <position position="67"/>
    </location>
    <ligand>
        <name>Zn(2+)</name>
        <dbReference type="ChEBI" id="CHEBI:29105"/>
    </ligand>
</feature>
<dbReference type="NCBIfam" id="TIGR00357">
    <property type="entry name" value="peptide-methionine (R)-S-oxide reductase MsrB"/>
    <property type="match status" value="1"/>
</dbReference>
<dbReference type="GO" id="GO:0008270">
    <property type="term" value="F:zinc ion binding"/>
    <property type="evidence" value="ECO:0007669"/>
    <property type="project" value="UniProtKB-UniRule"/>
</dbReference>
<dbReference type="HAMAP" id="MF_01400">
    <property type="entry name" value="MsrB"/>
    <property type="match status" value="1"/>
</dbReference>
<protein>
    <recommendedName>
        <fullName evidence="6">Peptide methionine sulfoxide reductase MsrB</fullName>
        <ecNumber evidence="6">1.8.4.12</ecNumber>
    </recommendedName>
    <alternativeName>
        <fullName evidence="6">Peptide-methionine (R)-S-oxide reductase</fullName>
    </alternativeName>
</protein>
<dbReference type="PANTHER" id="PTHR10173:SF52">
    <property type="entry name" value="METHIONINE-R-SULFOXIDE REDUCTASE B1"/>
    <property type="match status" value="1"/>
</dbReference>
<evidence type="ECO:0000313" key="8">
    <source>
        <dbReference type="EMBL" id="TAJ43414.1"/>
    </source>
</evidence>
<evidence type="ECO:0000256" key="6">
    <source>
        <dbReference type="HAMAP-Rule" id="MF_01400"/>
    </source>
</evidence>
<dbReference type="Gene3D" id="2.170.150.20">
    <property type="entry name" value="Peptide methionine sulfoxide reductase"/>
    <property type="match status" value="1"/>
</dbReference>
<feature type="domain" description="MsrB" evidence="7">
    <location>
        <begin position="28"/>
        <end position="150"/>
    </location>
</feature>
<evidence type="ECO:0000256" key="2">
    <source>
        <dbReference type="ARBA" id="ARBA00022723"/>
    </source>
</evidence>
<evidence type="ECO:0000259" key="7">
    <source>
        <dbReference type="PROSITE" id="PS51790"/>
    </source>
</evidence>
<keyword evidence="2 6" id="KW-0479">Metal-binding</keyword>
<comment type="caution">
    <text evidence="8">The sequence shown here is derived from an EMBL/GenBank/DDBJ whole genome shotgun (WGS) entry which is preliminary data.</text>
</comment>
<reference evidence="8 9" key="1">
    <citation type="submission" date="2017-11" db="EMBL/GenBank/DDBJ databases">
        <title>Isolation and Characterization of Methanofollis Species from Methane Seep Offshore SW Taiwan.</title>
        <authorList>
            <person name="Teng N.-H."/>
            <person name="Lai M.-C."/>
            <person name="Chen S.-C."/>
        </authorList>
    </citation>
    <scope>NUCLEOTIDE SEQUENCE [LARGE SCALE GENOMIC DNA]</scope>
    <source>
        <strain evidence="8 9">FWC-SCC2</strain>
    </source>
</reference>
<dbReference type="GO" id="GO:0033743">
    <property type="term" value="F:peptide-methionine (R)-S-oxide reductase activity"/>
    <property type="evidence" value="ECO:0007669"/>
    <property type="project" value="UniProtKB-UniRule"/>
</dbReference>
<accession>A0A483CSI9</accession>
<keyword evidence="3 6" id="KW-0862">Zinc</keyword>
<evidence type="ECO:0000256" key="3">
    <source>
        <dbReference type="ARBA" id="ARBA00022833"/>
    </source>
</evidence>
<keyword evidence="9" id="KW-1185">Reference proteome</keyword>
<dbReference type="PANTHER" id="PTHR10173">
    <property type="entry name" value="METHIONINE SULFOXIDE REDUCTASE"/>
    <property type="match status" value="1"/>
</dbReference>
<dbReference type="OrthoDB" id="5961at2157"/>
<proteinExistence type="inferred from homology"/>
<sequence length="156" mass="17648">MEEEKERIPIYRAVTGETLEVERCRLSEDEWRERLSPEAFRIARQGGTEAPFTGRYHDCHENGIYRCICCGTDLFSSDAKFDSGTGWPSFTAPVSALNLKMRIDRTFGMIRTEVLCARCDAHLGHVFDDGPPPTSRRFCINSASLRFVHGGRGREG</sequence>
<dbReference type="InterPro" id="IPR002579">
    <property type="entry name" value="Met_Sox_Rdtase_MsrB_dom"/>
</dbReference>
<feature type="binding site" evidence="6">
    <location>
        <position position="70"/>
    </location>
    <ligand>
        <name>Zn(2+)</name>
        <dbReference type="ChEBI" id="CHEBI:29105"/>
    </ligand>
</feature>
<gene>
    <name evidence="6 8" type="primary">msrB</name>
    <name evidence="8" type="ORF">CUJ86_11190</name>
</gene>
<dbReference type="EC" id="1.8.4.12" evidence="6"/>
<comment type="catalytic activity">
    <reaction evidence="5 6">
        <text>L-methionyl-[protein] + [thioredoxin]-disulfide + H2O = L-methionyl-(R)-S-oxide-[protein] + [thioredoxin]-dithiol</text>
        <dbReference type="Rhea" id="RHEA:24164"/>
        <dbReference type="Rhea" id="RHEA-COMP:10698"/>
        <dbReference type="Rhea" id="RHEA-COMP:10700"/>
        <dbReference type="Rhea" id="RHEA-COMP:12313"/>
        <dbReference type="Rhea" id="RHEA-COMP:12314"/>
        <dbReference type="ChEBI" id="CHEBI:15377"/>
        <dbReference type="ChEBI" id="CHEBI:16044"/>
        <dbReference type="ChEBI" id="CHEBI:29950"/>
        <dbReference type="ChEBI" id="CHEBI:45764"/>
        <dbReference type="ChEBI" id="CHEBI:50058"/>
        <dbReference type="EC" id="1.8.4.12"/>
    </reaction>
</comment>
<evidence type="ECO:0000256" key="1">
    <source>
        <dbReference type="ARBA" id="ARBA00007174"/>
    </source>
</evidence>
<dbReference type="PROSITE" id="PS51790">
    <property type="entry name" value="MSRB"/>
    <property type="match status" value="1"/>
</dbReference>
<evidence type="ECO:0000256" key="5">
    <source>
        <dbReference type="ARBA" id="ARBA00048488"/>
    </source>
</evidence>
<dbReference type="SUPFAM" id="SSF51316">
    <property type="entry name" value="Mss4-like"/>
    <property type="match status" value="1"/>
</dbReference>
<dbReference type="RefSeq" id="WP_130647657.1">
    <property type="nucleotide sequence ID" value="NZ_PGCL01000007.1"/>
</dbReference>
<dbReference type="InterPro" id="IPR028427">
    <property type="entry name" value="Met_Sox_Rdtase_MsrB"/>
</dbReference>
<evidence type="ECO:0000313" key="9">
    <source>
        <dbReference type="Proteomes" id="UP000292580"/>
    </source>
</evidence>
<dbReference type="Proteomes" id="UP000292580">
    <property type="component" value="Unassembled WGS sequence"/>
</dbReference>
<feature type="binding site" evidence="6">
    <location>
        <position position="119"/>
    </location>
    <ligand>
        <name>Zn(2+)</name>
        <dbReference type="ChEBI" id="CHEBI:29105"/>
    </ligand>
</feature>
<keyword evidence="4 6" id="KW-0560">Oxidoreductase</keyword>
<dbReference type="GO" id="GO:0005737">
    <property type="term" value="C:cytoplasm"/>
    <property type="evidence" value="ECO:0007669"/>
    <property type="project" value="TreeGrafter"/>
</dbReference>
<dbReference type="GO" id="GO:0006979">
    <property type="term" value="P:response to oxidative stress"/>
    <property type="evidence" value="ECO:0007669"/>
    <property type="project" value="InterPro"/>
</dbReference>
<dbReference type="Pfam" id="PF01641">
    <property type="entry name" value="SelR"/>
    <property type="match status" value="1"/>
</dbReference>
<feature type="active site" description="Nucleophile" evidence="6">
    <location>
        <position position="139"/>
    </location>
</feature>
<organism evidence="8 9">
    <name type="scientific">Methanofollis fontis</name>
    <dbReference type="NCBI Taxonomy" id="2052832"/>
    <lineage>
        <taxon>Archaea</taxon>
        <taxon>Methanobacteriati</taxon>
        <taxon>Methanobacteriota</taxon>
        <taxon>Stenosarchaea group</taxon>
        <taxon>Methanomicrobia</taxon>
        <taxon>Methanomicrobiales</taxon>
        <taxon>Methanomicrobiaceae</taxon>
        <taxon>Methanofollis</taxon>
    </lineage>
</organism>